<accession>A0ABT5XAX3</accession>
<comment type="caution">
    <text evidence="1">The sequence shown here is derived from an EMBL/GenBank/DDBJ whole genome shotgun (WGS) entry which is preliminary data.</text>
</comment>
<evidence type="ECO:0000313" key="1">
    <source>
        <dbReference type="EMBL" id="MDF0591717.1"/>
    </source>
</evidence>
<sequence length="156" mass="18470">MCPRKRYSTIHNRIDDPDHLRLYEKEPLFVMPVSIDIGENRLDGYAFYDQKRKDQEKNTFYKRLYDLMEVLKSKSLKPWMNPGEVFRATAKRDAKFIEWRAIDGKFHVSLRKNAASHAVSKMDKFILLYRGEFLSLYQSKDVVEKGFVLDALHMCA</sequence>
<protein>
    <submittedName>
        <fullName evidence="1">Uncharacterized protein</fullName>
    </submittedName>
</protein>
<name>A0ABT5XAX3_9EURY</name>
<dbReference type="Proteomes" id="UP001220010">
    <property type="component" value="Unassembled WGS sequence"/>
</dbReference>
<dbReference type="RefSeq" id="WP_316967443.1">
    <property type="nucleotide sequence ID" value="NZ_JARFPK010000058.1"/>
</dbReference>
<evidence type="ECO:0000313" key="2">
    <source>
        <dbReference type="Proteomes" id="UP001220010"/>
    </source>
</evidence>
<dbReference type="EMBL" id="JARFPK010000058">
    <property type="protein sequence ID" value="MDF0591717.1"/>
    <property type="molecule type" value="Genomic_DNA"/>
</dbReference>
<organism evidence="1 2">
    <name type="scientific">Candidatus Methanocrinis natronophilus</name>
    <dbReference type="NCBI Taxonomy" id="3033396"/>
    <lineage>
        <taxon>Archaea</taxon>
        <taxon>Methanobacteriati</taxon>
        <taxon>Methanobacteriota</taxon>
        <taxon>Stenosarchaea group</taxon>
        <taxon>Methanomicrobia</taxon>
        <taxon>Methanotrichales</taxon>
        <taxon>Methanotrichaceae</taxon>
        <taxon>Methanocrinis</taxon>
    </lineage>
</organism>
<reference evidence="1 2" key="1">
    <citation type="submission" date="2023-03" db="EMBL/GenBank/DDBJ databases">
        <title>WGS of Methanotrichaceae archaeon Mx.</title>
        <authorList>
            <person name="Sorokin D.Y."/>
            <person name="Merkel A.Y."/>
        </authorList>
    </citation>
    <scope>NUCLEOTIDE SEQUENCE [LARGE SCALE GENOMIC DNA]</scope>
    <source>
        <strain evidence="1 2">Mx</strain>
    </source>
</reference>
<gene>
    <name evidence="1" type="ORF">P0O15_11165</name>
</gene>
<keyword evidence="2" id="KW-1185">Reference proteome</keyword>
<dbReference type="PANTHER" id="PTHR34614:SF2">
    <property type="entry name" value="TRANSPOSASE IS4-LIKE DOMAIN-CONTAINING PROTEIN"/>
    <property type="match status" value="1"/>
</dbReference>
<proteinExistence type="predicted"/>
<dbReference type="PANTHER" id="PTHR34614">
    <property type="match status" value="1"/>
</dbReference>